<dbReference type="GO" id="GO:0003678">
    <property type="term" value="F:DNA helicase activity"/>
    <property type="evidence" value="ECO:0007669"/>
    <property type="project" value="TreeGrafter"/>
</dbReference>
<name>A0A3N4ZKK8_9MICO</name>
<evidence type="ECO:0000256" key="1">
    <source>
        <dbReference type="ARBA" id="ARBA00022741"/>
    </source>
</evidence>
<dbReference type="Pfam" id="PF00271">
    <property type="entry name" value="Helicase_C"/>
    <property type="match status" value="1"/>
</dbReference>
<keyword evidence="1" id="KW-0547">Nucleotide-binding</keyword>
<dbReference type="SUPFAM" id="SSF52540">
    <property type="entry name" value="P-loop containing nucleoside triphosphate hydrolases"/>
    <property type="match status" value="2"/>
</dbReference>
<dbReference type="SMART" id="SM00490">
    <property type="entry name" value="HELICc"/>
    <property type="match status" value="1"/>
</dbReference>
<dbReference type="Pfam" id="PF19833">
    <property type="entry name" value="RecG_dom3_C"/>
    <property type="match status" value="1"/>
</dbReference>
<keyword evidence="3" id="KW-0378">Hydrolase</keyword>
<dbReference type="Pfam" id="PF00270">
    <property type="entry name" value="DEAD"/>
    <property type="match status" value="1"/>
</dbReference>
<feature type="domain" description="Helicase C-terminal" evidence="10">
    <location>
        <begin position="531"/>
        <end position="692"/>
    </location>
</feature>
<dbReference type="SUPFAM" id="SSF50249">
    <property type="entry name" value="Nucleic acid-binding proteins"/>
    <property type="match status" value="1"/>
</dbReference>
<dbReference type="Gene3D" id="2.40.50.140">
    <property type="entry name" value="Nucleic acid-binding proteins"/>
    <property type="match status" value="1"/>
</dbReference>
<dbReference type="PROSITE" id="PS51194">
    <property type="entry name" value="HELICASE_CTER"/>
    <property type="match status" value="1"/>
</dbReference>
<dbReference type="InterPro" id="IPR001650">
    <property type="entry name" value="Helicase_C-like"/>
</dbReference>
<keyword evidence="2" id="KW-0227">DNA damage</keyword>
<sequence>MTPRARLDEPLSRALGQARGKNPLSKLGLETVGDLIGHYPRRYDDPGRLTDISMLRAGEHVTVMARVVQATVRSMRNRRGALLEAVITDGRHHLSLTFFGKHRGSLYAHEQRLVPGSTGLFTGTVGLYRGERQLTHPAFMMMGEDDLESDEDMLAEAARPIPIYPAVANVPSWKIAKAVRTVLDTLTDADVPDPVPLEVRARAGLPERLAALRKVHRPDSMADVRAGQHRLRFEEAFVLQAALAKRRARATGRPATPRPLAGAGTGRTSLLADLDARLPFDLTSGQRDVGAEISAELAGARPMQRLLQGEVGSGKTVVALRAMLQVVDAGGQAALLAPTEVLAAQHARTLRALLGPLAEGGMLGGTDNATRVALLTGSLGAKAKKEALLAAASGEAGIVVGTHALLSEHVQFADLGLVVVDEQHRFGVEQRDRLRDKASAAPHLLVMTATPIPRTVAMTVFGDLATSSLTEVPAGRAGVTTHVVPAGNERWMDRTWARVREEIDRGGRAYVVCPRIRPDDDGGGGEDGMETLPAAAPAPDGDAGALLDPGEAPAAAPLRAVLEVADELRGREQLAGVEIGMLHGQLPPADKDDAMARFASGDTPVLVSTTVVEVGVDVPEATVMVILDADRFGLSQLHQLRGRVGRGTAPGLCLLVSDAPPGGTAGTRLEAMVRTTDGFELANTDLELRNEGDVLGAAQSGRSSSLRLLRVVKDAKLIEQARTEAIGVVTADPDLHYAPELADAIAEQLDAEQEEFLERA</sequence>
<dbReference type="RefSeq" id="WP_123813626.1">
    <property type="nucleotide sequence ID" value="NZ_RKQZ01000001.1"/>
</dbReference>
<dbReference type="InterPro" id="IPR014001">
    <property type="entry name" value="Helicase_ATP-bd"/>
</dbReference>
<dbReference type="InterPro" id="IPR012340">
    <property type="entry name" value="NA-bd_OB-fold"/>
</dbReference>
<dbReference type="InterPro" id="IPR033454">
    <property type="entry name" value="RecG_wedge"/>
</dbReference>
<dbReference type="InterPro" id="IPR045562">
    <property type="entry name" value="RecG_dom3_C"/>
</dbReference>
<evidence type="ECO:0000256" key="4">
    <source>
        <dbReference type="ARBA" id="ARBA00022806"/>
    </source>
</evidence>
<keyword evidence="4 11" id="KW-0347">Helicase</keyword>
<dbReference type="CDD" id="cd04488">
    <property type="entry name" value="RecG_wedge_OBF"/>
    <property type="match status" value="1"/>
</dbReference>
<dbReference type="PROSITE" id="PS51192">
    <property type="entry name" value="HELICASE_ATP_BIND_1"/>
    <property type="match status" value="1"/>
</dbReference>
<dbReference type="SMART" id="SM00487">
    <property type="entry name" value="DEXDc"/>
    <property type="match status" value="1"/>
</dbReference>
<evidence type="ECO:0000259" key="9">
    <source>
        <dbReference type="PROSITE" id="PS51192"/>
    </source>
</evidence>
<dbReference type="InterPro" id="IPR027417">
    <property type="entry name" value="P-loop_NTPase"/>
</dbReference>
<organism evidence="11 12">
    <name type="scientific">Myceligenerans xiligouense</name>
    <dbReference type="NCBI Taxonomy" id="253184"/>
    <lineage>
        <taxon>Bacteria</taxon>
        <taxon>Bacillati</taxon>
        <taxon>Actinomycetota</taxon>
        <taxon>Actinomycetes</taxon>
        <taxon>Micrococcales</taxon>
        <taxon>Promicromonosporaceae</taxon>
        <taxon>Myceligenerans</taxon>
    </lineage>
</organism>
<evidence type="ECO:0000256" key="8">
    <source>
        <dbReference type="ARBA" id="ARBA00049819"/>
    </source>
</evidence>
<evidence type="ECO:0000313" key="11">
    <source>
        <dbReference type="EMBL" id="RPF20461.1"/>
    </source>
</evidence>
<dbReference type="Pfam" id="PF17191">
    <property type="entry name" value="RecG_wedge"/>
    <property type="match status" value="1"/>
</dbReference>
<keyword evidence="5" id="KW-0067">ATP-binding</keyword>
<dbReference type="GO" id="GO:0005524">
    <property type="term" value="F:ATP binding"/>
    <property type="evidence" value="ECO:0007669"/>
    <property type="project" value="UniProtKB-KW"/>
</dbReference>
<evidence type="ECO:0000313" key="12">
    <source>
        <dbReference type="Proteomes" id="UP000280501"/>
    </source>
</evidence>
<dbReference type="PANTHER" id="PTHR47964:SF1">
    <property type="entry name" value="ATP-DEPENDENT DNA HELICASE HOMOLOG RECG, CHLOROPLASTIC"/>
    <property type="match status" value="1"/>
</dbReference>
<dbReference type="GO" id="GO:0006281">
    <property type="term" value="P:DNA repair"/>
    <property type="evidence" value="ECO:0007669"/>
    <property type="project" value="UniProtKB-KW"/>
</dbReference>
<evidence type="ECO:0000256" key="6">
    <source>
        <dbReference type="ARBA" id="ARBA00023125"/>
    </source>
</evidence>
<dbReference type="InterPro" id="IPR011545">
    <property type="entry name" value="DEAD/DEAH_box_helicase_dom"/>
</dbReference>
<dbReference type="InterPro" id="IPR047112">
    <property type="entry name" value="RecG/Mfd"/>
</dbReference>
<keyword evidence="7" id="KW-0234">DNA repair</keyword>
<dbReference type="Gene3D" id="3.40.50.300">
    <property type="entry name" value="P-loop containing nucleotide triphosphate hydrolases"/>
    <property type="match status" value="2"/>
</dbReference>
<feature type="domain" description="Helicase ATP-binding" evidence="9">
    <location>
        <begin position="296"/>
        <end position="469"/>
    </location>
</feature>
<evidence type="ECO:0000256" key="5">
    <source>
        <dbReference type="ARBA" id="ARBA00022840"/>
    </source>
</evidence>
<protein>
    <recommendedName>
        <fullName evidence="8">Probable DNA 3'-5' helicase RecG</fullName>
    </recommendedName>
</protein>
<accession>A0A3N4ZKK8</accession>
<dbReference type="OrthoDB" id="9804325at2"/>
<dbReference type="EMBL" id="RKQZ01000001">
    <property type="protein sequence ID" value="RPF20461.1"/>
    <property type="molecule type" value="Genomic_DNA"/>
</dbReference>
<dbReference type="GO" id="GO:0016787">
    <property type="term" value="F:hydrolase activity"/>
    <property type="evidence" value="ECO:0007669"/>
    <property type="project" value="UniProtKB-KW"/>
</dbReference>
<keyword evidence="12" id="KW-1185">Reference proteome</keyword>
<evidence type="ECO:0000256" key="2">
    <source>
        <dbReference type="ARBA" id="ARBA00022763"/>
    </source>
</evidence>
<evidence type="ECO:0000256" key="3">
    <source>
        <dbReference type="ARBA" id="ARBA00022801"/>
    </source>
</evidence>
<evidence type="ECO:0000256" key="7">
    <source>
        <dbReference type="ARBA" id="ARBA00023204"/>
    </source>
</evidence>
<reference evidence="11 12" key="1">
    <citation type="submission" date="2018-11" db="EMBL/GenBank/DDBJ databases">
        <title>Sequencing the genomes of 1000 actinobacteria strains.</title>
        <authorList>
            <person name="Klenk H.-P."/>
        </authorList>
    </citation>
    <scope>NUCLEOTIDE SEQUENCE [LARGE SCALE GENOMIC DNA]</scope>
    <source>
        <strain evidence="11 12">DSM 15700</strain>
    </source>
</reference>
<comment type="caution">
    <text evidence="11">The sequence shown here is derived from an EMBL/GenBank/DDBJ whole genome shotgun (WGS) entry which is preliminary data.</text>
</comment>
<dbReference type="PANTHER" id="PTHR47964">
    <property type="entry name" value="ATP-DEPENDENT DNA HELICASE HOMOLOG RECG, CHLOROPLASTIC"/>
    <property type="match status" value="1"/>
</dbReference>
<dbReference type="GO" id="GO:0003677">
    <property type="term" value="F:DNA binding"/>
    <property type="evidence" value="ECO:0007669"/>
    <property type="project" value="UniProtKB-KW"/>
</dbReference>
<keyword evidence="6" id="KW-0238">DNA-binding</keyword>
<dbReference type="AlphaFoldDB" id="A0A3N4ZKK8"/>
<evidence type="ECO:0000259" key="10">
    <source>
        <dbReference type="PROSITE" id="PS51194"/>
    </source>
</evidence>
<proteinExistence type="predicted"/>
<dbReference type="Proteomes" id="UP000280501">
    <property type="component" value="Unassembled WGS sequence"/>
</dbReference>
<gene>
    <name evidence="11" type="ORF">EDD34_1052</name>
</gene>